<evidence type="ECO:0000256" key="10">
    <source>
        <dbReference type="ARBA" id="ARBA00023033"/>
    </source>
</evidence>
<dbReference type="GO" id="GO:0016705">
    <property type="term" value="F:oxidoreductase activity, acting on paired donors, with incorporation or reduction of molecular oxygen"/>
    <property type="evidence" value="ECO:0007669"/>
    <property type="project" value="InterPro"/>
</dbReference>
<keyword evidence="14" id="KW-0732">Signal</keyword>
<keyword evidence="6 12" id="KW-0479">Metal-binding</keyword>
<keyword evidence="9 12" id="KW-0408">Iron</keyword>
<evidence type="ECO:0000256" key="2">
    <source>
        <dbReference type="ARBA" id="ARBA00004167"/>
    </source>
</evidence>
<evidence type="ECO:0000256" key="5">
    <source>
        <dbReference type="ARBA" id="ARBA00022692"/>
    </source>
</evidence>
<dbReference type="Gene3D" id="1.10.630.10">
    <property type="entry name" value="Cytochrome P450"/>
    <property type="match status" value="1"/>
</dbReference>
<evidence type="ECO:0000256" key="4">
    <source>
        <dbReference type="ARBA" id="ARBA00022617"/>
    </source>
</evidence>
<dbReference type="InterPro" id="IPR001128">
    <property type="entry name" value="Cyt_P450"/>
</dbReference>
<dbReference type="InterPro" id="IPR017972">
    <property type="entry name" value="Cyt_P450_CS"/>
</dbReference>
<comment type="subcellular location">
    <subcellularLocation>
        <location evidence="2">Membrane</location>
        <topology evidence="2">Single-pass membrane protein</topology>
    </subcellularLocation>
</comment>
<dbReference type="OrthoDB" id="1372046at2759"/>
<gene>
    <name evidence="15" type="ORF">RCOM_1496750</name>
</gene>
<keyword evidence="7" id="KW-1133">Transmembrane helix</keyword>
<name>B9R9F1_RICCO</name>
<feature type="signal peptide" evidence="14">
    <location>
        <begin position="1"/>
        <end position="16"/>
    </location>
</feature>
<dbReference type="InterPro" id="IPR002403">
    <property type="entry name" value="Cyt_P450_E_grp-IV"/>
</dbReference>
<evidence type="ECO:0000256" key="8">
    <source>
        <dbReference type="ARBA" id="ARBA00023002"/>
    </source>
</evidence>
<dbReference type="CDD" id="cd11043">
    <property type="entry name" value="CYP90-like"/>
    <property type="match status" value="1"/>
</dbReference>
<evidence type="ECO:0000256" key="14">
    <source>
        <dbReference type="SAM" id="SignalP"/>
    </source>
</evidence>
<dbReference type="GO" id="GO:0005506">
    <property type="term" value="F:iron ion binding"/>
    <property type="evidence" value="ECO:0007669"/>
    <property type="project" value="InterPro"/>
</dbReference>
<evidence type="ECO:0000256" key="1">
    <source>
        <dbReference type="ARBA" id="ARBA00001971"/>
    </source>
</evidence>
<protein>
    <submittedName>
        <fullName evidence="15">Cytochrome P450, putative</fullName>
        <ecNumber evidence="15">1.14.13.76</ecNumber>
    </submittedName>
</protein>
<accession>B9R9F1</accession>
<evidence type="ECO:0000256" key="12">
    <source>
        <dbReference type="PIRSR" id="PIRSR602403-1"/>
    </source>
</evidence>
<keyword evidence="11" id="KW-0472">Membrane</keyword>
<sequence length="473" mass="54264">MVFVTVVGLSLLLCLAHWIYTWRNPKCNGKLPPGSMGFPIIGETVQYFIPCTNLDIPPFLRERMERYGSLFKTSIVGYKIVVSTDPEINHFIFQEEGKSFISWYVDSFTDIFGKDNSFFLQGFVHKYVRNLTLNFVGVQSLKERVLPQVEKLTCKHLQSWSSQGTVELKEAISTMIFNFSAEMLFSSNETESTTKLRKSYAAFLDGLICFPLYIPRTAYWKCLQGRKEAMGILKSMLEERRTAPKREKKDFLDVMVEETKKDGSFLTEKMVLDLLFMLPFAFFESTSSTMVLAVKFLVENPEALEDLTKEHEAILSNRKTNDSEITWEEYRSMTFTHMVINETTRLANIVPGIFRKAVKDVQIKGYTIPAGWMVVACPTTVHLNPVKYSDPLAFNPWRWQGEELHSGSKNYMAFGGGVRLCAGADFVKLQMAIFLHYLVTKYRWSVIKGHVLKKPGVVFPDGFHIQLFDKNTN</sequence>
<dbReference type="STRING" id="3988.B9R9F1"/>
<dbReference type="KEGG" id="rcu:8258282"/>
<dbReference type="GO" id="GO:0016132">
    <property type="term" value="P:brassinosteroid biosynthetic process"/>
    <property type="evidence" value="ECO:0000318"/>
    <property type="project" value="GO_Central"/>
</dbReference>
<reference evidence="16" key="1">
    <citation type="journal article" date="2010" name="Nat. Biotechnol.">
        <title>Draft genome sequence of the oilseed species Ricinus communis.</title>
        <authorList>
            <person name="Chan A.P."/>
            <person name="Crabtree J."/>
            <person name="Zhao Q."/>
            <person name="Lorenzi H."/>
            <person name="Orvis J."/>
            <person name="Puiu D."/>
            <person name="Melake-Berhan A."/>
            <person name="Jones K.M."/>
            <person name="Redman J."/>
            <person name="Chen G."/>
            <person name="Cahoon E.B."/>
            <person name="Gedil M."/>
            <person name="Stanke M."/>
            <person name="Haas B.J."/>
            <person name="Wortman J.R."/>
            <person name="Fraser-Liggett C.M."/>
            <person name="Ravel J."/>
            <person name="Rabinowicz P.D."/>
        </authorList>
    </citation>
    <scope>NUCLEOTIDE SEQUENCE [LARGE SCALE GENOMIC DNA]</scope>
    <source>
        <strain evidence="16">cv. Hale</strain>
    </source>
</reference>
<evidence type="ECO:0000313" key="16">
    <source>
        <dbReference type="Proteomes" id="UP000008311"/>
    </source>
</evidence>
<feature type="binding site" description="axial binding residue" evidence="12">
    <location>
        <position position="421"/>
    </location>
    <ligand>
        <name>heme</name>
        <dbReference type="ChEBI" id="CHEBI:30413"/>
    </ligand>
    <ligandPart>
        <name>Fe</name>
        <dbReference type="ChEBI" id="CHEBI:18248"/>
    </ligandPart>
</feature>
<keyword evidence="16" id="KW-1185">Reference proteome</keyword>
<evidence type="ECO:0000256" key="13">
    <source>
        <dbReference type="RuleBase" id="RU000461"/>
    </source>
</evidence>
<dbReference type="Proteomes" id="UP000008311">
    <property type="component" value="Unassembled WGS sequence"/>
</dbReference>
<feature type="chain" id="PRO_5002890836" evidence="14">
    <location>
        <begin position="17"/>
        <end position="473"/>
    </location>
</feature>
<keyword evidence="10 13" id="KW-0503">Monooxygenase</keyword>
<organism evidence="15 16">
    <name type="scientific">Ricinus communis</name>
    <name type="common">Castor bean</name>
    <dbReference type="NCBI Taxonomy" id="3988"/>
    <lineage>
        <taxon>Eukaryota</taxon>
        <taxon>Viridiplantae</taxon>
        <taxon>Streptophyta</taxon>
        <taxon>Embryophyta</taxon>
        <taxon>Tracheophyta</taxon>
        <taxon>Spermatophyta</taxon>
        <taxon>Magnoliopsida</taxon>
        <taxon>eudicotyledons</taxon>
        <taxon>Gunneridae</taxon>
        <taxon>Pentapetalae</taxon>
        <taxon>rosids</taxon>
        <taxon>fabids</taxon>
        <taxon>Malpighiales</taxon>
        <taxon>Euphorbiaceae</taxon>
        <taxon>Acalyphoideae</taxon>
        <taxon>Acalypheae</taxon>
        <taxon>Ricinus</taxon>
    </lineage>
</organism>
<dbReference type="InParanoid" id="B9R9F1"/>
<dbReference type="EC" id="1.14.13.76" evidence="15"/>
<evidence type="ECO:0000313" key="15">
    <source>
        <dbReference type="EMBL" id="EEF51428.1"/>
    </source>
</evidence>
<keyword evidence="8 13" id="KW-0560">Oxidoreductase</keyword>
<dbReference type="GO" id="GO:0020037">
    <property type="term" value="F:heme binding"/>
    <property type="evidence" value="ECO:0007669"/>
    <property type="project" value="InterPro"/>
</dbReference>
<dbReference type="PANTHER" id="PTHR24286:SF236">
    <property type="entry name" value="P450, PUTATIVE-RELATED"/>
    <property type="match status" value="1"/>
</dbReference>
<comment type="cofactor">
    <cofactor evidence="1 12">
        <name>heme</name>
        <dbReference type="ChEBI" id="CHEBI:30413"/>
    </cofactor>
</comment>
<keyword evidence="4 12" id="KW-0349">Heme</keyword>
<dbReference type="OMA" id="ITREHES"/>
<dbReference type="PRINTS" id="PR00465">
    <property type="entry name" value="EP450IV"/>
</dbReference>
<evidence type="ECO:0000256" key="9">
    <source>
        <dbReference type="ARBA" id="ARBA00023004"/>
    </source>
</evidence>
<dbReference type="AlphaFoldDB" id="B9R9F1"/>
<dbReference type="GO" id="GO:0010268">
    <property type="term" value="P:brassinosteroid homeostasis"/>
    <property type="evidence" value="ECO:0000318"/>
    <property type="project" value="GO_Central"/>
</dbReference>
<evidence type="ECO:0000256" key="3">
    <source>
        <dbReference type="ARBA" id="ARBA00010617"/>
    </source>
</evidence>
<dbReference type="PRINTS" id="PR00385">
    <property type="entry name" value="P450"/>
</dbReference>
<dbReference type="SUPFAM" id="SSF48264">
    <property type="entry name" value="Cytochrome P450"/>
    <property type="match status" value="1"/>
</dbReference>
<proteinExistence type="inferred from homology"/>
<evidence type="ECO:0000256" key="6">
    <source>
        <dbReference type="ARBA" id="ARBA00022723"/>
    </source>
</evidence>
<dbReference type="PROSITE" id="PS00086">
    <property type="entry name" value="CYTOCHROME_P450"/>
    <property type="match status" value="1"/>
</dbReference>
<dbReference type="EMBL" id="EQ973773">
    <property type="protein sequence ID" value="EEF51428.1"/>
    <property type="molecule type" value="Genomic_DNA"/>
</dbReference>
<dbReference type="eggNOG" id="KOG0157">
    <property type="taxonomic scope" value="Eukaryota"/>
</dbReference>
<dbReference type="PANTHER" id="PTHR24286">
    <property type="entry name" value="CYTOCHROME P450 26"/>
    <property type="match status" value="1"/>
</dbReference>
<evidence type="ECO:0000256" key="7">
    <source>
        <dbReference type="ARBA" id="ARBA00022989"/>
    </source>
</evidence>
<dbReference type="FunFam" id="1.10.630.10:FF:000020">
    <property type="entry name" value="Cytochrome P450 family protein"/>
    <property type="match status" value="1"/>
</dbReference>
<dbReference type="GO" id="GO:0004497">
    <property type="term" value="F:monooxygenase activity"/>
    <property type="evidence" value="ECO:0000318"/>
    <property type="project" value="GO_Central"/>
</dbReference>
<comment type="similarity">
    <text evidence="3 13">Belongs to the cytochrome P450 family.</text>
</comment>
<dbReference type="Pfam" id="PF00067">
    <property type="entry name" value="p450"/>
    <property type="match status" value="1"/>
</dbReference>
<keyword evidence="5" id="KW-0812">Transmembrane</keyword>
<dbReference type="InterPro" id="IPR036396">
    <property type="entry name" value="Cyt_P450_sf"/>
</dbReference>
<dbReference type="GO" id="GO:0016020">
    <property type="term" value="C:membrane"/>
    <property type="evidence" value="ECO:0007669"/>
    <property type="project" value="UniProtKB-SubCell"/>
</dbReference>
<evidence type="ECO:0000256" key="11">
    <source>
        <dbReference type="ARBA" id="ARBA00023136"/>
    </source>
</evidence>